<sequence>MRKILALPLFAVMLSGCQMMSESGILPDSTTSTPSQNPNLVKRTVPFSADEYARLEKTGTGTIKGQLYYSRNGQKITNEGETVSVAPATAYAAEAADAALAGKQIEPADPRAREYTHTARTDSTGHFTVTGIPAGVFYVGSAVHLPDGTLSPFILKQVRLSEGQTKTIDLSR</sequence>
<dbReference type="AlphaFoldDB" id="A0AA41ZNA3"/>
<protein>
    <submittedName>
        <fullName evidence="2">Carboxypeptidase-like regulatory domain-containing protein</fullName>
    </submittedName>
</protein>
<dbReference type="RefSeq" id="WP_250934885.1">
    <property type="nucleotide sequence ID" value="NZ_JAMLJK010000001.1"/>
</dbReference>
<proteinExistence type="predicted"/>
<dbReference type="PROSITE" id="PS51257">
    <property type="entry name" value="PROKAR_LIPOPROTEIN"/>
    <property type="match status" value="1"/>
</dbReference>
<feature type="chain" id="PRO_5041412601" evidence="1">
    <location>
        <begin position="21"/>
        <end position="172"/>
    </location>
</feature>
<keyword evidence="3" id="KW-1185">Reference proteome</keyword>
<evidence type="ECO:0000256" key="1">
    <source>
        <dbReference type="SAM" id="SignalP"/>
    </source>
</evidence>
<accession>A0AA41ZNA3</accession>
<evidence type="ECO:0000313" key="3">
    <source>
        <dbReference type="Proteomes" id="UP001165678"/>
    </source>
</evidence>
<gene>
    <name evidence="2" type="ORF">OQ287_07300</name>
</gene>
<feature type="signal peptide" evidence="1">
    <location>
        <begin position="1"/>
        <end position="20"/>
    </location>
</feature>
<name>A0AA41ZNA3_9GAMM</name>
<dbReference type="Proteomes" id="UP001165678">
    <property type="component" value="Unassembled WGS sequence"/>
</dbReference>
<organism evidence="2 3">
    <name type="scientific">Larsenimonas rhizosphaerae</name>
    <dbReference type="NCBI Taxonomy" id="2944682"/>
    <lineage>
        <taxon>Bacteria</taxon>
        <taxon>Pseudomonadati</taxon>
        <taxon>Pseudomonadota</taxon>
        <taxon>Gammaproteobacteria</taxon>
        <taxon>Oceanospirillales</taxon>
        <taxon>Halomonadaceae</taxon>
        <taxon>Larsenimonas</taxon>
    </lineage>
</organism>
<evidence type="ECO:0000313" key="2">
    <source>
        <dbReference type="EMBL" id="MCX2524040.1"/>
    </source>
</evidence>
<keyword evidence="2" id="KW-0645">Protease</keyword>
<keyword evidence="1" id="KW-0732">Signal</keyword>
<keyword evidence="2" id="KW-0121">Carboxypeptidase</keyword>
<keyword evidence="2" id="KW-0378">Hydrolase</keyword>
<dbReference type="EMBL" id="JAPIVE010000002">
    <property type="protein sequence ID" value="MCX2524040.1"/>
    <property type="molecule type" value="Genomic_DNA"/>
</dbReference>
<dbReference type="GO" id="GO:0004180">
    <property type="term" value="F:carboxypeptidase activity"/>
    <property type="evidence" value="ECO:0007669"/>
    <property type="project" value="UniProtKB-KW"/>
</dbReference>
<comment type="caution">
    <text evidence="2">The sequence shown here is derived from an EMBL/GenBank/DDBJ whole genome shotgun (WGS) entry which is preliminary data.</text>
</comment>
<dbReference type="SUPFAM" id="SSF117074">
    <property type="entry name" value="Hypothetical protein PA1324"/>
    <property type="match status" value="1"/>
</dbReference>
<reference evidence="2" key="1">
    <citation type="submission" date="2022-11" db="EMBL/GenBank/DDBJ databases">
        <title>Larsenimonas rhizosphaerae sp. nov., isolated from a tidal mudflat.</title>
        <authorList>
            <person name="Lee S.D."/>
            <person name="Kim I.S."/>
        </authorList>
    </citation>
    <scope>NUCLEOTIDE SEQUENCE</scope>
    <source>
        <strain evidence="2">GH2-1</strain>
    </source>
</reference>